<feature type="region of interest" description="Disordered" evidence="1">
    <location>
        <begin position="131"/>
        <end position="150"/>
    </location>
</feature>
<dbReference type="Proteomes" id="UP000799770">
    <property type="component" value="Unassembled WGS sequence"/>
</dbReference>
<sequence>MQQMNAPGNVRPRDGAGRGRQQGEEEATNSNPVRPQPDWGYNTKAGSWMKDCCASGIVIRSLHPLQHSITTKAASSLHSSRNTNQVVRDEMLQRDTSVTHSGLSGRALTYTLRPRPEKLAMRLHLENTSRSTQAYHRHNSNLPKLRPSIR</sequence>
<keyword evidence="3" id="KW-1185">Reference proteome</keyword>
<name>A0A6A5ZEQ9_9PLEO</name>
<evidence type="ECO:0000313" key="2">
    <source>
        <dbReference type="EMBL" id="KAF2117217.1"/>
    </source>
</evidence>
<feature type="region of interest" description="Disordered" evidence="1">
    <location>
        <begin position="1"/>
        <end position="40"/>
    </location>
</feature>
<accession>A0A6A5ZEQ9</accession>
<evidence type="ECO:0000313" key="3">
    <source>
        <dbReference type="Proteomes" id="UP000799770"/>
    </source>
</evidence>
<dbReference type="EMBL" id="ML977319">
    <property type="protein sequence ID" value="KAF2117217.1"/>
    <property type="molecule type" value="Genomic_DNA"/>
</dbReference>
<feature type="compositionally biased region" description="Basic and acidic residues" evidence="1">
    <location>
        <begin position="11"/>
        <end position="23"/>
    </location>
</feature>
<evidence type="ECO:0000256" key="1">
    <source>
        <dbReference type="SAM" id="MobiDB-lite"/>
    </source>
</evidence>
<gene>
    <name evidence="2" type="ORF">BDV96DRAFT_21249</name>
</gene>
<proteinExistence type="predicted"/>
<protein>
    <submittedName>
        <fullName evidence="2">Uncharacterized protein</fullName>
    </submittedName>
</protein>
<reference evidence="2" key="1">
    <citation type="journal article" date="2020" name="Stud. Mycol.">
        <title>101 Dothideomycetes genomes: a test case for predicting lifestyles and emergence of pathogens.</title>
        <authorList>
            <person name="Haridas S."/>
            <person name="Albert R."/>
            <person name="Binder M."/>
            <person name="Bloem J."/>
            <person name="Labutti K."/>
            <person name="Salamov A."/>
            <person name="Andreopoulos B."/>
            <person name="Baker S."/>
            <person name="Barry K."/>
            <person name="Bills G."/>
            <person name="Bluhm B."/>
            <person name="Cannon C."/>
            <person name="Castanera R."/>
            <person name="Culley D."/>
            <person name="Daum C."/>
            <person name="Ezra D."/>
            <person name="Gonzalez J."/>
            <person name="Henrissat B."/>
            <person name="Kuo A."/>
            <person name="Liang C."/>
            <person name="Lipzen A."/>
            <person name="Lutzoni F."/>
            <person name="Magnuson J."/>
            <person name="Mondo S."/>
            <person name="Nolan M."/>
            <person name="Ohm R."/>
            <person name="Pangilinan J."/>
            <person name="Park H.-J."/>
            <person name="Ramirez L."/>
            <person name="Alfaro M."/>
            <person name="Sun H."/>
            <person name="Tritt A."/>
            <person name="Yoshinaga Y."/>
            <person name="Zwiers L.-H."/>
            <person name="Turgeon B."/>
            <person name="Goodwin S."/>
            <person name="Spatafora J."/>
            <person name="Crous P."/>
            <person name="Grigoriev I."/>
        </authorList>
    </citation>
    <scope>NUCLEOTIDE SEQUENCE</scope>
    <source>
        <strain evidence="2">CBS 627.86</strain>
    </source>
</reference>
<dbReference type="AlphaFoldDB" id="A0A6A5ZEQ9"/>
<organism evidence="2 3">
    <name type="scientific">Lophiotrema nucula</name>
    <dbReference type="NCBI Taxonomy" id="690887"/>
    <lineage>
        <taxon>Eukaryota</taxon>
        <taxon>Fungi</taxon>
        <taxon>Dikarya</taxon>
        <taxon>Ascomycota</taxon>
        <taxon>Pezizomycotina</taxon>
        <taxon>Dothideomycetes</taxon>
        <taxon>Pleosporomycetidae</taxon>
        <taxon>Pleosporales</taxon>
        <taxon>Lophiotremataceae</taxon>
        <taxon>Lophiotrema</taxon>
    </lineage>
</organism>